<dbReference type="PANTHER" id="PTHR11851:SF49">
    <property type="entry name" value="MITOCHONDRIAL-PROCESSING PEPTIDASE SUBUNIT ALPHA"/>
    <property type="match status" value="1"/>
</dbReference>
<dbReference type="Pfam" id="PF00675">
    <property type="entry name" value="Peptidase_M16"/>
    <property type="match status" value="1"/>
</dbReference>
<proteinExistence type="inferred from homology"/>
<organism evidence="8 9">
    <name type="scientific">Phanerochaete sordida</name>
    <dbReference type="NCBI Taxonomy" id="48140"/>
    <lineage>
        <taxon>Eukaryota</taxon>
        <taxon>Fungi</taxon>
        <taxon>Dikarya</taxon>
        <taxon>Basidiomycota</taxon>
        <taxon>Agaricomycotina</taxon>
        <taxon>Agaricomycetes</taxon>
        <taxon>Polyporales</taxon>
        <taxon>Phanerochaetaceae</taxon>
        <taxon>Phanerochaete</taxon>
    </lineage>
</organism>
<dbReference type="InterPro" id="IPR001431">
    <property type="entry name" value="Pept_M16_Zn_BS"/>
</dbReference>
<dbReference type="EMBL" id="BPQB01000013">
    <property type="protein sequence ID" value="GJE89601.1"/>
    <property type="molecule type" value="Genomic_DNA"/>
</dbReference>
<sequence length="546" mass="60333">MRKAPLRQLGALRRRGIHTHDLTKNADPLVKMTTLPNKIRVATEHTPGHFAALGLYVDAGSRYETPASSGVSHFLDRMAFKTTTTRSDEDMAQAMDKLGGQILCSSTREAIMYQSSHFSNATPLAMSLIADTVTSPAFLPEELEAQRDAARYEIREVTSKPDMILPEILHHAAYGGVGLGNPLLCPLERVDEIDDNTMRTFMKQWYRPERMVIAGAGMHHDELVELADKFFGSIKYVAPEQHSQPQVSFSGSSRTQQIPAHLLPSSQPQQNSLYKSFTRAASSYLMPNQPSAPELPPLGSTYSGGHRYLPPVPPPPSNPPLPQLSHLYLAYEGPSIHDPDVYAVATIQVLLGGGGSFSAGGPGKGMYSRLYTHILNHYPQVEHCASFNHIYTDSALFGLYASFVSRPPGQIGRGRIGRTRGSEGNSPAEIFPHLVHQLSLLLYTPIPEEELQRAKNQLKSSLVMALESRSVEVEDLGRQMLVHDRKIPVHEMCDRIDEVDAATIRRVAHRFFGPESQRKPTVVVMAPEDVSRQECAATLRKYGVST</sequence>
<evidence type="ECO:0000256" key="1">
    <source>
        <dbReference type="ARBA" id="ARBA00002123"/>
    </source>
</evidence>
<dbReference type="Pfam" id="PF05193">
    <property type="entry name" value="Peptidase_M16_C"/>
    <property type="match status" value="1"/>
</dbReference>
<evidence type="ECO:0000259" key="6">
    <source>
        <dbReference type="Pfam" id="PF00675"/>
    </source>
</evidence>
<dbReference type="PANTHER" id="PTHR11851">
    <property type="entry name" value="METALLOPROTEASE"/>
    <property type="match status" value="1"/>
</dbReference>
<dbReference type="GO" id="GO:0006627">
    <property type="term" value="P:protein processing involved in protein targeting to mitochondrion"/>
    <property type="evidence" value="ECO:0007669"/>
    <property type="project" value="TreeGrafter"/>
</dbReference>
<dbReference type="GO" id="GO:0046872">
    <property type="term" value="F:metal ion binding"/>
    <property type="evidence" value="ECO:0007669"/>
    <property type="project" value="InterPro"/>
</dbReference>
<evidence type="ECO:0000259" key="7">
    <source>
        <dbReference type="Pfam" id="PF05193"/>
    </source>
</evidence>
<dbReference type="InterPro" id="IPR011765">
    <property type="entry name" value="Pept_M16_N"/>
</dbReference>
<dbReference type="InterPro" id="IPR007863">
    <property type="entry name" value="Peptidase_M16_C"/>
</dbReference>
<dbReference type="InterPro" id="IPR011249">
    <property type="entry name" value="Metalloenz_LuxS/M16"/>
</dbReference>
<dbReference type="Proteomes" id="UP000703269">
    <property type="component" value="Unassembled WGS sequence"/>
</dbReference>
<evidence type="ECO:0000256" key="2">
    <source>
        <dbReference type="ARBA" id="ARBA00007261"/>
    </source>
</evidence>
<dbReference type="PROSITE" id="PS00143">
    <property type="entry name" value="INSULINASE"/>
    <property type="match status" value="1"/>
</dbReference>
<comment type="similarity">
    <text evidence="2 5">Belongs to the peptidase M16 family.</text>
</comment>
<dbReference type="AlphaFoldDB" id="A0A9P3G789"/>
<dbReference type="FunFam" id="3.30.830.10:FF:000008">
    <property type="entry name" value="Mitochondrial-processing peptidase subunit beta"/>
    <property type="match status" value="1"/>
</dbReference>
<reference evidence="8 9" key="1">
    <citation type="submission" date="2021-08" db="EMBL/GenBank/DDBJ databases">
        <title>Draft Genome Sequence of Phanerochaete sordida strain YK-624.</title>
        <authorList>
            <person name="Mori T."/>
            <person name="Dohra H."/>
            <person name="Suzuki T."/>
            <person name="Kawagishi H."/>
            <person name="Hirai H."/>
        </authorList>
    </citation>
    <scope>NUCLEOTIDE SEQUENCE [LARGE SCALE GENOMIC DNA]</scope>
    <source>
        <strain evidence="8 9">YK-624</strain>
    </source>
</reference>
<dbReference type="GO" id="GO:0005739">
    <property type="term" value="C:mitochondrion"/>
    <property type="evidence" value="ECO:0007669"/>
    <property type="project" value="TreeGrafter"/>
</dbReference>
<comment type="function">
    <text evidence="1">Substrate recognition and binding subunit of the essential mitochondrial processing protease (MPP), which cleaves the mitochondrial sequence off newly imported precursors proteins.</text>
</comment>
<feature type="domain" description="Peptidase M16 C-terminal" evidence="7">
    <location>
        <begin position="196"/>
        <end position="458"/>
    </location>
</feature>
<evidence type="ECO:0000256" key="5">
    <source>
        <dbReference type="RuleBase" id="RU004447"/>
    </source>
</evidence>
<feature type="domain" description="Peptidase M16 N-terminal" evidence="6">
    <location>
        <begin position="40"/>
        <end position="186"/>
    </location>
</feature>
<name>A0A9P3G789_9APHY</name>
<protein>
    <recommendedName>
        <fullName evidence="3">Alpha-MPP</fullName>
    </recommendedName>
    <alternativeName>
        <fullName evidence="4">Inactive zinc metalloprotease alpha</fullName>
    </alternativeName>
</protein>
<evidence type="ECO:0000256" key="4">
    <source>
        <dbReference type="ARBA" id="ARBA00032315"/>
    </source>
</evidence>
<dbReference type="SUPFAM" id="SSF63411">
    <property type="entry name" value="LuxS/MPP-like metallohydrolase"/>
    <property type="match status" value="2"/>
</dbReference>
<gene>
    <name evidence="8" type="ORF">PsYK624_057050</name>
</gene>
<evidence type="ECO:0000256" key="3">
    <source>
        <dbReference type="ARBA" id="ARBA00030006"/>
    </source>
</evidence>
<evidence type="ECO:0000313" key="8">
    <source>
        <dbReference type="EMBL" id="GJE89601.1"/>
    </source>
</evidence>
<dbReference type="OrthoDB" id="277191at2759"/>
<comment type="caution">
    <text evidence="8">The sequence shown here is derived from an EMBL/GenBank/DDBJ whole genome shotgun (WGS) entry which is preliminary data.</text>
</comment>
<evidence type="ECO:0000313" key="9">
    <source>
        <dbReference type="Proteomes" id="UP000703269"/>
    </source>
</evidence>
<accession>A0A9P3G789</accession>
<dbReference type="Gene3D" id="3.30.830.10">
    <property type="entry name" value="Metalloenzyme, LuxS/M16 peptidase-like"/>
    <property type="match status" value="2"/>
</dbReference>
<dbReference type="InterPro" id="IPR050361">
    <property type="entry name" value="MPP/UQCRC_Complex"/>
</dbReference>
<keyword evidence="9" id="KW-1185">Reference proteome</keyword>
<dbReference type="GO" id="GO:0004222">
    <property type="term" value="F:metalloendopeptidase activity"/>
    <property type="evidence" value="ECO:0007669"/>
    <property type="project" value="InterPro"/>
</dbReference>